<dbReference type="InterPro" id="IPR023157">
    <property type="entry name" value="AGR-C-984p-like_sf"/>
</dbReference>
<protein>
    <submittedName>
        <fullName evidence="1">DUF1217 domain-containing protein</fullName>
    </submittedName>
</protein>
<proteinExistence type="predicted"/>
<dbReference type="OrthoDB" id="7824597at2"/>
<evidence type="ECO:0000313" key="1">
    <source>
        <dbReference type="EMBL" id="RVV96871.1"/>
    </source>
</evidence>
<dbReference type="InterPro" id="IPR010626">
    <property type="entry name" value="DUF1217"/>
</dbReference>
<accession>A0A438ADV3</accession>
<name>A0A438ADV3_9RHOB</name>
<dbReference type="Gene3D" id="1.10.3700.10">
    <property type="entry name" value="AGR C 984p-like"/>
    <property type="match status" value="1"/>
</dbReference>
<dbReference type="SUPFAM" id="SSF158837">
    <property type="entry name" value="AGR C 984p-like"/>
    <property type="match status" value="1"/>
</dbReference>
<evidence type="ECO:0000313" key="2">
    <source>
        <dbReference type="Proteomes" id="UP000285908"/>
    </source>
</evidence>
<gene>
    <name evidence="1" type="ORF">EKE94_16125</name>
</gene>
<reference evidence="1 2" key="1">
    <citation type="submission" date="2018-11" db="EMBL/GenBank/DDBJ databases">
        <title>Mesobaculum littorinae gen. nov., sp. nov., isolated from Littorina scabra that represents a novel genus of the order Rhodobacteraceae.</title>
        <authorList>
            <person name="Li F."/>
        </authorList>
    </citation>
    <scope>NUCLEOTIDE SEQUENCE [LARGE SCALE GENOMIC DNA]</scope>
    <source>
        <strain evidence="1 2">M0103</strain>
    </source>
</reference>
<dbReference type="RefSeq" id="WP_127907665.1">
    <property type="nucleotide sequence ID" value="NZ_RQXX01000007.1"/>
</dbReference>
<keyword evidence="2" id="KW-1185">Reference proteome</keyword>
<comment type="caution">
    <text evidence="1">The sequence shown here is derived from an EMBL/GenBank/DDBJ whole genome shotgun (WGS) entry which is preliminary data.</text>
</comment>
<dbReference type="Proteomes" id="UP000285908">
    <property type="component" value="Unassembled WGS sequence"/>
</dbReference>
<sequence length="273" mass="31113">MIPLGGLDTRTAMRLTDATRETQLELIEKRPQHARAIDAFRARIADIKTPAALVEDAEVYGFVMRAFDLEDQIFGKAMVRELLESDIAEPRALINRLTDSRFREMYRELGYESDGSGSWNASSRFWQEKMVDRYVERIFINQTAEQNDSVATILDFRSKASDIDTWYDVLKDKDLSIFMRRALGIPDEAVQMDIDSQVAYFKRKFDLKQIADPAEMQKLERKYAIVTDALDQRAVGANAAVQMLSQAVRGRSGFVPQTIDITAISALPRRPYG</sequence>
<dbReference type="EMBL" id="RQXX01000007">
    <property type="protein sequence ID" value="RVV96871.1"/>
    <property type="molecule type" value="Genomic_DNA"/>
</dbReference>
<dbReference type="Pfam" id="PF06748">
    <property type="entry name" value="DUF1217"/>
    <property type="match status" value="1"/>
</dbReference>
<dbReference type="AlphaFoldDB" id="A0A438ADV3"/>
<organism evidence="1 2">
    <name type="scientific">Mesobaculum littorinae</name>
    <dbReference type="NCBI Taxonomy" id="2486419"/>
    <lineage>
        <taxon>Bacteria</taxon>
        <taxon>Pseudomonadati</taxon>
        <taxon>Pseudomonadota</taxon>
        <taxon>Alphaproteobacteria</taxon>
        <taxon>Rhodobacterales</taxon>
        <taxon>Roseobacteraceae</taxon>
        <taxon>Mesobaculum</taxon>
    </lineage>
</organism>